<feature type="domain" description="Helicase-associated" evidence="1">
    <location>
        <begin position="11"/>
        <end position="71"/>
    </location>
</feature>
<proteinExistence type="predicted"/>
<feature type="domain" description="Helicase-associated" evidence="1">
    <location>
        <begin position="217"/>
        <end position="279"/>
    </location>
</feature>
<evidence type="ECO:0000313" key="2">
    <source>
        <dbReference type="EMBL" id="SUA70313.1"/>
    </source>
</evidence>
<dbReference type="PANTHER" id="PTHR33418">
    <property type="entry name" value="HELICASE-ASSOCIATED"/>
    <property type="match status" value="1"/>
</dbReference>
<name>A0A378Y0R5_PAEPO</name>
<evidence type="ECO:0000259" key="1">
    <source>
        <dbReference type="Pfam" id="PF03457"/>
    </source>
</evidence>
<dbReference type="AlphaFoldDB" id="A0A378Y0R5"/>
<feature type="domain" description="Helicase-associated" evidence="1">
    <location>
        <begin position="81"/>
        <end position="143"/>
    </location>
</feature>
<sequence length="286" mass="34606">MKHCYNNRIASWNKKFIFLLKYKDTYKHANVPQNYVVDDIKLGMWVKTQRQSYRKGKLSQDQIEKLNTVGFNYNIRIKDDKKKWADKYSLLLKYKHQYGDCDVPVSYVYKDIKLGMWVNQQRKSYEKNLLSEDRIKKLEDLGFTWDLHEKTWNKYFNLLNNYKNIKGNICVPQHYEVDNIKLGRWVTTQRQLLKNNLLSQKRIDRLNSIGFQWETQNETWDSFYEILRQYKYNHGNCNVPRVYIEGKVNLGNWVSNQRQAYKMNKLSQERIVKLQSIGFKLELRNA</sequence>
<dbReference type="Pfam" id="PF03457">
    <property type="entry name" value="HA"/>
    <property type="match status" value="4"/>
</dbReference>
<evidence type="ECO:0000313" key="3">
    <source>
        <dbReference type="Proteomes" id="UP000254400"/>
    </source>
</evidence>
<feature type="domain" description="Helicase-associated" evidence="1">
    <location>
        <begin position="148"/>
        <end position="211"/>
    </location>
</feature>
<dbReference type="RefSeq" id="WP_019687707.1">
    <property type="nucleotide sequence ID" value="NZ_CP036496.1"/>
</dbReference>
<protein>
    <submittedName>
        <fullName evidence="2">Helicase associated domain</fullName>
    </submittedName>
</protein>
<dbReference type="PANTHER" id="PTHR33418:SF1">
    <property type="entry name" value="HELICASE-ASSOCIATED DOMAIN-CONTAINING PROTEIN"/>
    <property type="match status" value="1"/>
</dbReference>
<dbReference type="Gene3D" id="6.10.140.530">
    <property type="match status" value="4"/>
</dbReference>
<dbReference type="GeneID" id="93346538"/>
<accession>A0A378Y0R5</accession>
<organism evidence="2 3">
    <name type="scientific">Paenibacillus polymyxa</name>
    <name type="common">Bacillus polymyxa</name>
    <dbReference type="NCBI Taxonomy" id="1406"/>
    <lineage>
        <taxon>Bacteria</taxon>
        <taxon>Bacillati</taxon>
        <taxon>Bacillota</taxon>
        <taxon>Bacilli</taxon>
        <taxon>Bacillales</taxon>
        <taxon>Paenibacillaceae</taxon>
        <taxon>Paenibacillus</taxon>
    </lineage>
</organism>
<dbReference type="InterPro" id="IPR005114">
    <property type="entry name" value="Helicase_assoc"/>
</dbReference>
<dbReference type="EMBL" id="UGSC01000001">
    <property type="protein sequence ID" value="SUA70313.1"/>
    <property type="molecule type" value="Genomic_DNA"/>
</dbReference>
<dbReference type="Proteomes" id="UP000254400">
    <property type="component" value="Unassembled WGS sequence"/>
</dbReference>
<reference evidence="2 3" key="1">
    <citation type="submission" date="2018-06" db="EMBL/GenBank/DDBJ databases">
        <authorList>
            <consortium name="Pathogen Informatics"/>
            <person name="Doyle S."/>
        </authorList>
    </citation>
    <scope>NUCLEOTIDE SEQUENCE [LARGE SCALE GENOMIC DNA]</scope>
    <source>
        <strain evidence="2 3">NCTC10343</strain>
    </source>
</reference>
<gene>
    <name evidence="2" type="ORF">NCTC10343_03184</name>
</gene>